<evidence type="ECO:0000313" key="3">
    <source>
        <dbReference type="EMBL" id="KAI9160967.1"/>
    </source>
</evidence>
<reference evidence="3" key="2">
    <citation type="submission" date="2023-02" db="EMBL/GenBank/DDBJ databases">
        <authorList>
            <person name="Swenson N.G."/>
            <person name="Wegrzyn J.L."/>
            <person name="Mcevoy S.L."/>
        </authorList>
    </citation>
    <scope>NUCLEOTIDE SEQUENCE</scope>
    <source>
        <strain evidence="3">91603</strain>
        <tissue evidence="3">Leaf</tissue>
    </source>
</reference>
<protein>
    <recommendedName>
        <fullName evidence="2">Reverse transcriptase zinc-binding domain-containing protein</fullName>
    </recommendedName>
</protein>
<dbReference type="Proteomes" id="UP001064489">
    <property type="component" value="Chromosome 2"/>
</dbReference>
<feature type="region of interest" description="Disordered" evidence="1">
    <location>
        <begin position="93"/>
        <end position="124"/>
    </location>
</feature>
<name>A0AAD5IES7_ACENE</name>
<evidence type="ECO:0000256" key="1">
    <source>
        <dbReference type="SAM" id="MobiDB-lite"/>
    </source>
</evidence>
<comment type="caution">
    <text evidence="3">The sequence shown here is derived from an EMBL/GenBank/DDBJ whole genome shotgun (WGS) entry which is preliminary data.</text>
</comment>
<dbReference type="InterPro" id="IPR026960">
    <property type="entry name" value="RVT-Znf"/>
</dbReference>
<evidence type="ECO:0000313" key="4">
    <source>
        <dbReference type="Proteomes" id="UP001064489"/>
    </source>
</evidence>
<reference evidence="3" key="1">
    <citation type="journal article" date="2022" name="Plant J.">
        <title>Strategies of tolerance reflected in two North American maple genomes.</title>
        <authorList>
            <person name="McEvoy S.L."/>
            <person name="Sezen U.U."/>
            <person name="Trouern-Trend A."/>
            <person name="McMahon S.M."/>
            <person name="Schaberg P.G."/>
            <person name="Yang J."/>
            <person name="Wegrzyn J.L."/>
            <person name="Swenson N.G."/>
        </authorList>
    </citation>
    <scope>NUCLEOTIDE SEQUENCE</scope>
    <source>
        <strain evidence="3">91603</strain>
    </source>
</reference>
<evidence type="ECO:0000259" key="2">
    <source>
        <dbReference type="Pfam" id="PF13966"/>
    </source>
</evidence>
<dbReference type="AlphaFoldDB" id="A0AAD5IES7"/>
<organism evidence="3 4">
    <name type="scientific">Acer negundo</name>
    <name type="common">Box elder</name>
    <dbReference type="NCBI Taxonomy" id="4023"/>
    <lineage>
        <taxon>Eukaryota</taxon>
        <taxon>Viridiplantae</taxon>
        <taxon>Streptophyta</taxon>
        <taxon>Embryophyta</taxon>
        <taxon>Tracheophyta</taxon>
        <taxon>Spermatophyta</taxon>
        <taxon>Magnoliopsida</taxon>
        <taxon>eudicotyledons</taxon>
        <taxon>Gunneridae</taxon>
        <taxon>Pentapetalae</taxon>
        <taxon>rosids</taxon>
        <taxon>malvids</taxon>
        <taxon>Sapindales</taxon>
        <taxon>Sapindaceae</taxon>
        <taxon>Hippocastanoideae</taxon>
        <taxon>Acereae</taxon>
        <taxon>Acer</taxon>
    </lineage>
</organism>
<feature type="compositionally biased region" description="Basic and acidic residues" evidence="1">
    <location>
        <begin position="95"/>
        <end position="109"/>
    </location>
</feature>
<proteinExistence type="predicted"/>
<feature type="domain" description="Reverse transcriptase zinc-binding" evidence="2">
    <location>
        <begin position="150"/>
        <end position="214"/>
    </location>
</feature>
<keyword evidence="4" id="KW-1185">Reference proteome</keyword>
<gene>
    <name evidence="3" type="ORF">LWI28_013243</name>
</gene>
<accession>A0AAD5IES7</accession>
<dbReference type="EMBL" id="JAJSOW010000106">
    <property type="protein sequence ID" value="KAI9160967.1"/>
    <property type="molecule type" value="Genomic_DNA"/>
</dbReference>
<sequence>MEQLLAIKGGVTVNQATTNLVSLRTGNFNSRDYRHLEAKVEDEEEDAQEAEVVEKTILNQHVKYVERSAILLLSPIIGSSMFNILDQHSNQVSNDQHEESHFSPSRDTENSQVQLTSAQEGTPNTVKSGYKLGSLMEPVPSASNGSGVGFRWKEIWGMDVALKIKIFLWRACHNWLPTKVNLAKRRIPVDGLCPMCNNVYETTFHAVWGCSKLKTVRSSFGILQVMSLGKNIEFQDFFHACNERLEASKMVLLSVILWRIWYLQNQFVHGNERGGMESVVSWSIGYVQIANQLI</sequence>
<feature type="compositionally biased region" description="Polar residues" evidence="1">
    <location>
        <begin position="110"/>
        <end position="124"/>
    </location>
</feature>
<dbReference type="Pfam" id="PF13966">
    <property type="entry name" value="zf-RVT"/>
    <property type="match status" value="1"/>
</dbReference>